<evidence type="ECO:0000256" key="6">
    <source>
        <dbReference type="ARBA" id="ARBA00023136"/>
    </source>
</evidence>
<dbReference type="Gene3D" id="1.10.3720.10">
    <property type="entry name" value="MetI-like"/>
    <property type="match status" value="1"/>
</dbReference>
<dbReference type="SUPFAM" id="SSF161098">
    <property type="entry name" value="MetI-like"/>
    <property type="match status" value="1"/>
</dbReference>
<proteinExistence type="inferred from homology"/>
<feature type="transmembrane region" description="Helical" evidence="7">
    <location>
        <begin position="9"/>
        <end position="30"/>
    </location>
</feature>
<evidence type="ECO:0000259" key="8">
    <source>
        <dbReference type="PROSITE" id="PS50928"/>
    </source>
</evidence>
<dbReference type="InterPro" id="IPR035906">
    <property type="entry name" value="MetI-like_sf"/>
</dbReference>
<gene>
    <name evidence="9" type="ORF">DSCO28_58960</name>
</gene>
<evidence type="ECO:0000256" key="2">
    <source>
        <dbReference type="ARBA" id="ARBA00022448"/>
    </source>
</evidence>
<evidence type="ECO:0000256" key="4">
    <source>
        <dbReference type="ARBA" id="ARBA00022692"/>
    </source>
</evidence>
<dbReference type="Pfam" id="PF00528">
    <property type="entry name" value="BPD_transp_1"/>
    <property type="match status" value="1"/>
</dbReference>
<dbReference type="Pfam" id="PF19300">
    <property type="entry name" value="BPD_transp_1_N"/>
    <property type="match status" value="1"/>
</dbReference>
<keyword evidence="6 7" id="KW-0472">Membrane</keyword>
<name>A0A5K7ZYZ9_9BACT</name>
<evidence type="ECO:0000256" key="5">
    <source>
        <dbReference type="ARBA" id="ARBA00022989"/>
    </source>
</evidence>
<keyword evidence="5 7" id="KW-1133">Transmembrane helix</keyword>
<reference evidence="9 10" key="1">
    <citation type="submission" date="2019-11" db="EMBL/GenBank/DDBJ databases">
        <title>Comparative genomics of hydrocarbon-degrading Desulfosarcina strains.</title>
        <authorList>
            <person name="Watanabe M."/>
            <person name="Kojima H."/>
            <person name="Fukui M."/>
        </authorList>
    </citation>
    <scope>NUCLEOTIDE SEQUENCE [LARGE SCALE GENOMIC DNA]</scope>
    <source>
        <strain evidence="9 10">28bB2T</strain>
    </source>
</reference>
<feature type="domain" description="ABC transmembrane type-1" evidence="8">
    <location>
        <begin position="95"/>
        <end position="292"/>
    </location>
</feature>
<keyword evidence="4 7" id="KW-0812">Transmembrane</keyword>
<evidence type="ECO:0000313" key="10">
    <source>
        <dbReference type="Proteomes" id="UP000425960"/>
    </source>
</evidence>
<feature type="transmembrane region" description="Helical" evidence="7">
    <location>
        <begin position="273"/>
        <end position="299"/>
    </location>
</feature>
<dbReference type="InterPro" id="IPR000515">
    <property type="entry name" value="MetI-like"/>
</dbReference>
<feature type="transmembrane region" description="Helical" evidence="7">
    <location>
        <begin position="170"/>
        <end position="189"/>
    </location>
</feature>
<dbReference type="GO" id="GO:0005886">
    <property type="term" value="C:plasma membrane"/>
    <property type="evidence" value="ECO:0007669"/>
    <property type="project" value="UniProtKB-SubCell"/>
</dbReference>
<evidence type="ECO:0000256" key="3">
    <source>
        <dbReference type="ARBA" id="ARBA00022475"/>
    </source>
</evidence>
<comment type="similarity">
    <text evidence="7">Belongs to the binding-protein-dependent transport system permease family.</text>
</comment>
<evidence type="ECO:0000256" key="7">
    <source>
        <dbReference type="RuleBase" id="RU363032"/>
    </source>
</evidence>
<dbReference type="Proteomes" id="UP000425960">
    <property type="component" value="Chromosome"/>
</dbReference>
<accession>A0A5K7ZYZ9</accession>
<feature type="transmembrane region" description="Helical" evidence="7">
    <location>
        <begin position="131"/>
        <end position="158"/>
    </location>
</feature>
<dbReference type="PANTHER" id="PTHR43163:SF6">
    <property type="entry name" value="DIPEPTIDE TRANSPORT SYSTEM PERMEASE PROTEIN DPPB-RELATED"/>
    <property type="match status" value="1"/>
</dbReference>
<protein>
    <submittedName>
        <fullName evidence="9">Glutathione ABC transporter permease</fullName>
    </submittedName>
</protein>
<dbReference type="KEGG" id="dov:DSCO28_58960"/>
<feature type="transmembrane region" description="Helical" evidence="7">
    <location>
        <begin position="227"/>
        <end position="253"/>
    </location>
</feature>
<dbReference type="PROSITE" id="PS50928">
    <property type="entry name" value="ABC_TM1"/>
    <property type="match status" value="1"/>
</dbReference>
<dbReference type="InterPro" id="IPR045621">
    <property type="entry name" value="BPD_transp_1_N"/>
</dbReference>
<dbReference type="RefSeq" id="WP_155324971.1">
    <property type="nucleotide sequence ID" value="NZ_AP021876.1"/>
</dbReference>
<dbReference type="AlphaFoldDB" id="A0A5K7ZYZ9"/>
<comment type="subcellular location">
    <subcellularLocation>
        <location evidence="1 7">Cell membrane</location>
        <topology evidence="1 7">Multi-pass membrane protein</topology>
    </subcellularLocation>
</comment>
<dbReference type="EMBL" id="AP021876">
    <property type="protein sequence ID" value="BBO85330.1"/>
    <property type="molecule type" value="Genomic_DNA"/>
</dbReference>
<dbReference type="CDD" id="cd06261">
    <property type="entry name" value="TM_PBP2"/>
    <property type="match status" value="1"/>
</dbReference>
<evidence type="ECO:0000256" key="1">
    <source>
        <dbReference type="ARBA" id="ARBA00004651"/>
    </source>
</evidence>
<dbReference type="PANTHER" id="PTHR43163">
    <property type="entry name" value="DIPEPTIDE TRANSPORT SYSTEM PERMEASE PROTEIN DPPB-RELATED"/>
    <property type="match status" value="1"/>
</dbReference>
<organism evidence="9 10">
    <name type="scientific">Desulfosarcina ovata subsp. sediminis</name>
    <dbReference type="NCBI Taxonomy" id="885957"/>
    <lineage>
        <taxon>Bacteria</taxon>
        <taxon>Pseudomonadati</taxon>
        <taxon>Thermodesulfobacteriota</taxon>
        <taxon>Desulfobacteria</taxon>
        <taxon>Desulfobacterales</taxon>
        <taxon>Desulfosarcinaceae</taxon>
        <taxon>Desulfosarcina</taxon>
    </lineage>
</organism>
<dbReference type="GO" id="GO:0055085">
    <property type="term" value="P:transmembrane transport"/>
    <property type="evidence" value="ECO:0007669"/>
    <property type="project" value="InterPro"/>
</dbReference>
<keyword evidence="3" id="KW-1003">Cell membrane</keyword>
<keyword evidence="2 7" id="KW-0813">Transport</keyword>
<sequence>MWRYILRRALLLIPIFIVISMIIFSLVHIVPGNPIDNLMGPGMTKAHEQRLIEKYYLDRPIPVQYLIWFRNMIHGDLGRSIVEKRPVSELLMHHLPYSLSLGLTAIAISFVLGVSMGIVSAASKNSLWDHMAMLVALFGVTIPSFWLGLILILIFAVWLTWFPVSGSGSLLTLILPAVTVGLGGAGLVARVTRVSMLEVASKDFIVLLHAKGLGKTAILLKHILRNALIPVITILGLRIGWVLGGAVTVEIVFGRPGLGQLLITGLYRRDYPVVQGAMLLLAMGIMLGTFLADLLYAYADPRVRDQHK</sequence>
<evidence type="ECO:0000313" key="9">
    <source>
        <dbReference type="EMBL" id="BBO85330.1"/>
    </source>
</evidence>
<feature type="transmembrane region" description="Helical" evidence="7">
    <location>
        <begin position="97"/>
        <end position="119"/>
    </location>
</feature>